<proteinExistence type="inferred from homology"/>
<reference evidence="4" key="1">
    <citation type="journal article" date="2020" name="mSystems">
        <title>Genome- and Community-Level Interaction Insights into Carbon Utilization and Element Cycling Functions of Hydrothermarchaeota in Hydrothermal Sediment.</title>
        <authorList>
            <person name="Zhou Z."/>
            <person name="Liu Y."/>
            <person name="Xu W."/>
            <person name="Pan J."/>
            <person name="Luo Z.H."/>
            <person name="Li M."/>
        </authorList>
    </citation>
    <scope>NUCLEOTIDE SEQUENCE [LARGE SCALE GENOMIC DNA]</scope>
    <source>
        <strain evidence="4">SpSt-1181</strain>
    </source>
</reference>
<feature type="domain" description="THIF-type NAD/FAD binding fold" evidence="3">
    <location>
        <begin position="6"/>
        <end position="227"/>
    </location>
</feature>
<dbReference type="GO" id="GO:0008641">
    <property type="term" value="F:ubiquitin-like modifier activating enzyme activity"/>
    <property type="evidence" value="ECO:0007669"/>
    <property type="project" value="InterPro"/>
</dbReference>
<comment type="caution">
    <text evidence="4">The sequence shown here is derived from an EMBL/GenBank/DDBJ whole genome shotgun (WGS) entry which is preliminary data.</text>
</comment>
<dbReference type="GO" id="GO:0004792">
    <property type="term" value="F:thiosulfate-cyanide sulfurtransferase activity"/>
    <property type="evidence" value="ECO:0007669"/>
    <property type="project" value="TreeGrafter"/>
</dbReference>
<dbReference type="GO" id="GO:0005829">
    <property type="term" value="C:cytosol"/>
    <property type="evidence" value="ECO:0007669"/>
    <property type="project" value="TreeGrafter"/>
</dbReference>
<dbReference type="GO" id="GO:0008146">
    <property type="term" value="F:sulfotransferase activity"/>
    <property type="evidence" value="ECO:0007669"/>
    <property type="project" value="TreeGrafter"/>
</dbReference>
<evidence type="ECO:0000313" key="4">
    <source>
        <dbReference type="EMBL" id="HED31819.1"/>
    </source>
</evidence>
<dbReference type="AlphaFoldDB" id="A0A831STQ2"/>
<evidence type="ECO:0000259" key="3">
    <source>
        <dbReference type="Pfam" id="PF00899"/>
    </source>
</evidence>
<keyword evidence="2" id="KW-0472">Membrane</keyword>
<sequence length="230" mass="24303">MTERYYRHHLIAEIGREGQEKLRSSRVLIVGLGGLGSPAALYLAAAGVGTIGLVDGDCVDITNLQRQVIHRTSDVGRNKVESAAAAINALNPDIALRCYPEYATEGSLSVMVQEFDIVISAADTFDAKLLVNDCCVRQHVACVHAGVSGMEGQVMTTLPGTACYRCAFGFSSRTLMPAPAVQTGTLGAAAGMGGTLQAAEVMKYICGYGSLLADRILVFDLSAGSFFSFR</sequence>
<dbReference type="InterPro" id="IPR000594">
    <property type="entry name" value="ThiF_NAD_FAD-bd"/>
</dbReference>
<evidence type="ECO:0000256" key="2">
    <source>
        <dbReference type="SAM" id="Phobius"/>
    </source>
</evidence>
<dbReference type="CDD" id="cd00757">
    <property type="entry name" value="ThiF_MoeB_HesA_family"/>
    <property type="match status" value="1"/>
</dbReference>
<keyword evidence="2" id="KW-0812">Transmembrane</keyword>
<dbReference type="Pfam" id="PF00899">
    <property type="entry name" value="ThiF"/>
    <property type="match status" value="1"/>
</dbReference>
<comment type="similarity">
    <text evidence="1">Belongs to the HesA/MoeB/ThiF family.</text>
</comment>
<dbReference type="Gene3D" id="3.40.50.720">
    <property type="entry name" value="NAD(P)-binding Rossmann-like Domain"/>
    <property type="match status" value="1"/>
</dbReference>
<dbReference type="FunFam" id="3.40.50.720:FF:000080">
    <property type="entry name" value="Thiazole biosynthesis adenylyltransferase ThiF"/>
    <property type="match status" value="1"/>
</dbReference>
<organism evidence="4">
    <name type="scientific">Prosthecochloris aestuarii</name>
    <dbReference type="NCBI Taxonomy" id="1102"/>
    <lineage>
        <taxon>Bacteria</taxon>
        <taxon>Pseudomonadati</taxon>
        <taxon>Chlorobiota</taxon>
        <taxon>Chlorobiia</taxon>
        <taxon>Chlorobiales</taxon>
        <taxon>Chlorobiaceae</taxon>
        <taxon>Prosthecochloris</taxon>
    </lineage>
</organism>
<dbReference type="PANTHER" id="PTHR10953">
    <property type="entry name" value="UBIQUITIN-ACTIVATING ENZYME E1"/>
    <property type="match status" value="1"/>
</dbReference>
<dbReference type="EMBL" id="DSBW01000205">
    <property type="protein sequence ID" value="HED31819.1"/>
    <property type="molecule type" value="Genomic_DNA"/>
</dbReference>
<accession>A0A831STQ2</accession>
<gene>
    <name evidence="4" type="ORF">ENN50_09140</name>
</gene>
<dbReference type="InterPro" id="IPR035985">
    <property type="entry name" value="Ubiquitin-activating_enz"/>
</dbReference>
<dbReference type="InterPro" id="IPR045886">
    <property type="entry name" value="ThiF/MoeB/HesA"/>
</dbReference>
<evidence type="ECO:0000256" key="1">
    <source>
        <dbReference type="ARBA" id="ARBA00009919"/>
    </source>
</evidence>
<dbReference type="Proteomes" id="UP000886335">
    <property type="component" value="Unassembled WGS sequence"/>
</dbReference>
<dbReference type="SUPFAM" id="SSF69572">
    <property type="entry name" value="Activating enzymes of the ubiquitin-like proteins"/>
    <property type="match status" value="1"/>
</dbReference>
<name>A0A831STQ2_PROAE</name>
<dbReference type="GO" id="GO:0016779">
    <property type="term" value="F:nucleotidyltransferase activity"/>
    <property type="evidence" value="ECO:0007669"/>
    <property type="project" value="TreeGrafter"/>
</dbReference>
<feature type="transmembrane region" description="Helical" evidence="2">
    <location>
        <begin position="27"/>
        <end position="54"/>
    </location>
</feature>
<dbReference type="PANTHER" id="PTHR10953:SF102">
    <property type="entry name" value="ADENYLYLTRANSFERASE AND SULFURTRANSFERASE MOCS3"/>
    <property type="match status" value="1"/>
</dbReference>
<protein>
    <submittedName>
        <fullName evidence="4">HesA/MoeB/ThiF family protein</fullName>
    </submittedName>
</protein>
<keyword evidence="2" id="KW-1133">Transmembrane helix</keyword>